<gene>
    <name evidence="2" type="ORF">Y919_08955</name>
</gene>
<dbReference type="Gene3D" id="1.25.40.10">
    <property type="entry name" value="Tetratricopeptide repeat domain"/>
    <property type="match status" value="1"/>
</dbReference>
<dbReference type="InterPro" id="IPR011990">
    <property type="entry name" value="TPR-like_helical_dom_sf"/>
</dbReference>
<dbReference type="Pfam" id="PF09986">
    <property type="entry name" value="DUF2225"/>
    <property type="match status" value="1"/>
</dbReference>
<sequence>MEELYTKKVKCPVCKNDFTTSKVKSSKIRIEKRDTDFFTYYKGENPLKYSVFVCPECGYAALEDKFDKIKSKDIEVIKQNVSDKWRKREFSLKRSVDDAIVCYKLALYCGQLLNFKNYDLGNITLRLAWMNRLNENSKEEERFLKLSAELFENAYYNEDIPSTPFDELSLAYLIGELYRRLGDREEALKWFSKVISNRAVKNNPRLDKLVRDQWYLVKGER</sequence>
<dbReference type="RefSeq" id="WP_035164102.1">
    <property type="nucleotide sequence ID" value="NZ_AZTB01000047.1"/>
</dbReference>
<organism evidence="2 3">
    <name type="scientific">Caloranaerobacter azorensis H53214</name>
    <dbReference type="NCBI Taxonomy" id="1156417"/>
    <lineage>
        <taxon>Bacteria</taxon>
        <taxon>Bacillati</taxon>
        <taxon>Bacillota</taxon>
        <taxon>Tissierellia</taxon>
        <taxon>Tissierellales</taxon>
        <taxon>Thermohalobacteraceae</taxon>
        <taxon>Caloranaerobacter</taxon>
    </lineage>
</organism>
<dbReference type="InterPro" id="IPR019734">
    <property type="entry name" value="TPR_rpt"/>
</dbReference>
<dbReference type="STRING" id="1156417.Y919_08955"/>
<dbReference type="EMBL" id="AZTB01000047">
    <property type="protein sequence ID" value="KGG79965.1"/>
    <property type="molecule type" value="Genomic_DNA"/>
</dbReference>
<dbReference type="InterPro" id="IPR018708">
    <property type="entry name" value="DUF2225"/>
</dbReference>
<evidence type="ECO:0008006" key="4">
    <source>
        <dbReference type="Google" id="ProtNLM"/>
    </source>
</evidence>
<keyword evidence="1" id="KW-0802">TPR repeat</keyword>
<dbReference type="PROSITE" id="PS50005">
    <property type="entry name" value="TPR"/>
    <property type="match status" value="1"/>
</dbReference>
<accession>A0A096BFK4</accession>
<protein>
    <recommendedName>
        <fullName evidence="4">DUF2225 domain-containing protein</fullName>
    </recommendedName>
</protein>
<comment type="caution">
    <text evidence="2">The sequence shown here is derived from an EMBL/GenBank/DDBJ whole genome shotgun (WGS) entry which is preliminary data.</text>
</comment>
<feature type="repeat" description="TPR" evidence="1">
    <location>
        <begin position="168"/>
        <end position="201"/>
    </location>
</feature>
<evidence type="ECO:0000256" key="1">
    <source>
        <dbReference type="PROSITE-ProRule" id="PRU00339"/>
    </source>
</evidence>
<dbReference type="AlphaFoldDB" id="A0A096BFK4"/>
<dbReference type="Proteomes" id="UP000029622">
    <property type="component" value="Unassembled WGS sequence"/>
</dbReference>
<proteinExistence type="predicted"/>
<evidence type="ECO:0000313" key="2">
    <source>
        <dbReference type="EMBL" id="KGG79965.1"/>
    </source>
</evidence>
<name>A0A096BFK4_9FIRM</name>
<evidence type="ECO:0000313" key="3">
    <source>
        <dbReference type="Proteomes" id="UP000029622"/>
    </source>
</evidence>
<reference evidence="2 3" key="1">
    <citation type="submission" date="2013-12" db="EMBL/GenBank/DDBJ databases">
        <title>Draft genome sequence of Caloranaerobacter sp. H53214.</title>
        <authorList>
            <person name="Jiang L.J."/>
            <person name="Shao Z.Z."/>
            <person name="Long M.N."/>
        </authorList>
    </citation>
    <scope>NUCLEOTIDE SEQUENCE [LARGE SCALE GENOMIC DNA]</scope>
    <source>
        <strain evidence="2 3">H53214</strain>
    </source>
</reference>